<feature type="transmembrane region" description="Helical" evidence="5">
    <location>
        <begin position="81"/>
        <end position="99"/>
    </location>
</feature>
<dbReference type="InterPro" id="IPR005467">
    <property type="entry name" value="His_kinase_dom"/>
</dbReference>
<dbReference type="Proteomes" id="UP000678545">
    <property type="component" value="Unassembled WGS sequence"/>
</dbReference>
<evidence type="ECO:0000256" key="2">
    <source>
        <dbReference type="ARBA" id="ARBA00012438"/>
    </source>
</evidence>
<dbReference type="SUPFAM" id="SSF55785">
    <property type="entry name" value="PYP-like sensor domain (PAS domain)"/>
    <property type="match status" value="1"/>
</dbReference>
<dbReference type="EMBL" id="JAGSPJ010000001">
    <property type="protein sequence ID" value="MBR7799073.1"/>
    <property type="molecule type" value="Genomic_DNA"/>
</dbReference>
<reference evidence="8" key="1">
    <citation type="submission" date="2021-04" db="EMBL/GenBank/DDBJ databases">
        <title>novel species isolated from subtropical streams in China.</title>
        <authorList>
            <person name="Lu H."/>
        </authorList>
    </citation>
    <scope>NUCLEOTIDE SEQUENCE</scope>
    <source>
        <strain evidence="8">FT137W</strain>
    </source>
</reference>
<gene>
    <name evidence="8" type="ORF">KDM90_03595</name>
</gene>
<feature type="coiled-coil region" evidence="4">
    <location>
        <begin position="180"/>
        <end position="210"/>
    </location>
</feature>
<dbReference type="InterPro" id="IPR003661">
    <property type="entry name" value="HisK_dim/P_dom"/>
</dbReference>
<dbReference type="EC" id="2.7.13.3" evidence="2"/>
<dbReference type="InterPro" id="IPR036097">
    <property type="entry name" value="HisK_dim/P_sf"/>
</dbReference>
<dbReference type="InterPro" id="IPR000014">
    <property type="entry name" value="PAS"/>
</dbReference>
<dbReference type="SUPFAM" id="SSF47384">
    <property type="entry name" value="Homodimeric domain of signal transducing histidine kinase"/>
    <property type="match status" value="1"/>
</dbReference>
<keyword evidence="5" id="KW-0812">Transmembrane</keyword>
<feature type="transmembrane region" description="Helical" evidence="5">
    <location>
        <begin position="163"/>
        <end position="183"/>
    </location>
</feature>
<dbReference type="InterPro" id="IPR004358">
    <property type="entry name" value="Sig_transdc_His_kin-like_C"/>
</dbReference>
<dbReference type="AlphaFoldDB" id="A0A941E5D7"/>
<dbReference type="PANTHER" id="PTHR43065:SF42">
    <property type="entry name" value="TWO-COMPONENT SENSOR PPRA"/>
    <property type="match status" value="1"/>
</dbReference>
<proteinExistence type="predicted"/>
<feature type="domain" description="PAS" evidence="7">
    <location>
        <begin position="207"/>
        <end position="281"/>
    </location>
</feature>
<keyword evidence="4" id="KW-0175">Coiled coil</keyword>
<dbReference type="Gene3D" id="1.10.287.130">
    <property type="match status" value="1"/>
</dbReference>
<feature type="transmembrane region" description="Helical" evidence="5">
    <location>
        <begin position="57"/>
        <end position="74"/>
    </location>
</feature>
<feature type="domain" description="Histidine kinase" evidence="6">
    <location>
        <begin position="374"/>
        <end position="605"/>
    </location>
</feature>
<keyword evidence="5" id="KW-0472">Membrane</keyword>
<feature type="transmembrane region" description="Helical" evidence="5">
    <location>
        <begin position="29"/>
        <end position="51"/>
    </location>
</feature>
<dbReference type="NCBIfam" id="TIGR00229">
    <property type="entry name" value="sensory_box"/>
    <property type="match status" value="1"/>
</dbReference>
<evidence type="ECO:0000313" key="8">
    <source>
        <dbReference type="EMBL" id="MBR7799073.1"/>
    </source>
</evidence>
<keyword evidence="3" id="KW-0597">Phosphoprotein</keyword>
<evidence type="ECO:0000259" key="6">
    <source>
        <dbReference type="PROSITE" id="PS50109"/>
    </source>
</evidence>
<evidence type="ECO:0000256" key="3">
    <source>
        <dbReference type="ARBA" id="ARBA00022553"/>
    </source>
</evidence>
<keyword evidence="8" id="KW-0418">Kinase</keyword>
<name>A0A941E5D7_9BURK</name>
<keyword evidence="8" id="KW-0808">Transferase</keyword>
<evidence type="ECO:0000259" key="7">
    <source>
        <dbReference type="PROSITE" id="PS50112"/>
    </source>
</evidence>
<dbReference type="InterPro" id="IPR035965">
    <property type="entry name" value="PAS-like_dom_sf"/>
</dbReference>
<dbReference type="Gene3D" id="3.30.565.10">
    <property type="entry name" value="Histidine kinase-like ATPase, C-terminal domain"/>
    <property type="match status" value="1"/>
</dbReference>
<comment type="catalytic activity">
    <reaction evidence="1">
        <text>ATP + protein L-histidine = ADP + protein N-phospho-L-histidine.</text>
        <dbReference type="EC" id="2.7.13.3"/>
    </reaction>
</comment>
<dbReference type="Pfam" id="PF02518">
    <property type="entry name" value="HATPase_c"/>
    <property type="match status" value="1"/>
</dbReference>
<dbReference type="Pfam" id="PF13426">
    <property type="entry name" value="PAS_9"/>
    <property type="match status" value="1"/>
</dbReference>
<keyword evidence="9" id="KW-1185">Reference proteome</keyword>
<protein>
    <recommendedName>
        <fullName evidence="2">histidine kinase</fullName>
        <ecNumber evidence="2">2.7.13.3</ecNumber>
    </recommendedName>
</protein>
<dbReference type="SUPFAM" id="SSF55874">
    <property type="entry name" value="ATPase domain of HSP90 chaperone/DNA topoisomerase II/histidine kinase"/>
    <property type="match status" value="1"/>
</dbReference>
<dbReference type="PANTHER" id="PTHR43065">
    <property type="entry name" value="SENSOR HISTIDINE KINASE"/>
    <property type="match status" value="1"/>
</dbReference>
<dbReference type="PROSITE" id="PS50109">
    <property type="entry name" value="HIS_KIN"/>
    <property type="match status" value="1"/>
</dbReference>
<organism evidence="8 9">
    <name type="scientific">Undibacterium fentianense</name>
    <dbReference type="NCBI Taxonomy" id="2828728"/>
    <lineage>
        <taxon>Bacteria</taxon>
        <taxon>Pseudomonadati</taxon>
        <taxon>Pseudomonadota</taxon>
        <taxon>Betaproteobacteria</taxon>
        <taxon>Burkholderiales</taxon>
        <taxon>Oxalobacteraceae</taxon>
        <taxon>Undibacterium</taxon>
    </lineage>
</organism>
<keyword evidence="5" id="KW-1133">Transmembrane helix</keyword>
<evidence type="ECO:0000256" key="1">
    <source>
        <dbReference type="ARBA" id="ARBA00000085"/>
    </source>
</evidence>
<dbReference type="PRINTS" id="PR00344">
    <property type="entry name" value="BCTRLSENSOR"/>
</dbReference>
<sequence length="613" mass="67221">MQTELPSGNELTIQESKDRIQINEAGVKLLMGIGVVAFFICLIALIANVYFGKGVGSSGAMAGLVVAAIIVFLVRYRRLKLALSLILWGFALIPIVFGFRTFGFNAPGIICLPISIMAASWALSVRHAIAMTFCACLACIAYYFLITYGVIVPVQPELLPRLTILVGVTIIALLLGLVGVRALRLEFARVRELADSLQRNTQELERSEASFSALFLSNPLPSISGDIDGRLIDVNHAFVSSFGYSREQLIRQSVGDLGLFVEDRERRSIAKRTLETGVVGYPVMLRLANGEIRHFLISTAAFELSGGWRFVASFLDQTDRLAAEQVQQNLNAELEQRVAVRTQELSEALQSLQRTQGELVQSEKLASLGSMVAGIAHELNTPVGNALMVSSALVDQQVQFETGLESGLSRSALNHFLMSVRDSSDILSRNLRRTADLINSFKQVAVDQTSEQRRHFALHDVIHEVIVTQSPTLKKTTHRVLNEVPEGILMDSFPGPLEQVLMNLMNNALRHAFEGRVNGIMRLGAELLDDEWVRIRFSDNGIGISEQHLQKIFDPFFTTKLGQGGSGLGLSIAYNIVTAMLGGRIEVRSQLGQGTEFVIEIPLTASAELAVDT</sequence>
<dbReference type="RefSeq" id="WP_212674179.1">
    <property type="nucleotide sequence ID" value="NZ_JAGSPJ010000001.1"/>
</dbReference>
<dbReference type="PROSITE" id="PS50112">
    <property type="entry name" value="PAS"/>
    <property type="match status" value="1"/>
</dbReference>
<comment type="caution">
    <text evidence="8">The sequence shown here is derived from an EMBL/GenBank/DDBJ whole genome shotgun (WGS) entry which is preliminary data.</text>
</comment>
<dbReference type="CDD" id="cd00130">
    <property type="entry name" value="PAS"/>
    <property type="match status" value="1"/>
</dbReference>
<dbReference type="Gene3D" id="3.30.450.20">
    <property type="entry name" value="PAS domain"/>
    <property type="match status" value="1"/>
</dbReference>
<dbReference type="GO" id="GO:0000155">
    <property type="term" value="F:phosphorelay sensor kinase activity"/>
    <property type="evidence" value="ECO:0007669"/>
    <property type="project" value="InterPro"/>
</dbReference>
<evidence type="ECO:0000256" key="4">
    <source>
        <dbReference type="SAM" id="Coils"/>
    </source>
</evidence>
<feature type="transmembrane region" description="Helical" evidence="5">
    <location>
        <begin position="130"/>
        <end position="151"/>
    </location>
</feature>
<evidence type="ECO:0000256" key="5">
    <source>
        <dbReference type="SAM" id="Phobius"/>
    </source>
</evidence>
<evidence type="ECO:0000313" key="9">
    <source>
        <dbReference type="Proteomes" id="UP000678545"/>
    </source>
</evidence>
<dbReference type="CDD" id="cd00082">
    <property type="entry name" value="HisKA"/>
    <property type="match status" value="1"/>
</dbReference>
<dbReference type="InterPro" id="IPR003594">
    <property type="entry name" value="HATPase_dom"/>
</dbReference>
<dbReference type="SMART" id="SM00387">
    <property type="entry name" value="HATPase_c"/>
    <property type="match status" value="1"/>
</dbReference>
<dbReference type="InterPro" id="IPR036890">
    <property type="entry name" value="HATPase_C_sf"/>
</dbReference>
<accession>A0A941E5D7</accession>
<dbReference type="SMART" id="SM00091">
    <property type="entry name" value="PAS"/>
    <property type="match status" value="1"/>
</dbReference>